<dbReference type="AlphaFoldDB" id="A0A6P5JFF4"/>
<dbReference type="SUPFAM" id="SSF57850">
    <property type="entry name" value="RING/U-box"/>
    <property type="match status" value="1"/>
</dbReference>
<feature type="domain" description="RING-type" evidence="7">
    <location>
        <begin position="14"/>
        <end position="57"/>
    </location>
</feature>
<evidence type="ECO:0000256" key="3">
    <source>
        <dbReference type="ARBA" id="ARBA00022833"/>
    </source>
</evidence>
<dbReference type="InterPro" id="IPR017907">
    <property type="entry name" value="Znf_RING_CS"/>
</dbReference>
<evidence type="ECO:0000256" key="5">
    <source>
        <dbReference type="SAM" id="Coils"/>
    </source>
</evidence>
<dbReference type="SMART" id="SM00184">
    <property type="entry name" value="RING"/>
    <property type="match status" value="1"/>
</dbReference>
<keyword evidence="1" id="KW-0479">Metal-binding</keyword>
<dbReference type="Gene3D" id="3.30.40.10">
    <property type="entry name" value="Zinc/RING finger domain, C3HC4 (zinc finger)"/>
    <property type="match status" value="1"/>
</dbReference>
<keyword evidence="3" id="KW-0862">Zinc</keyword>
<accession>A0A6P5JFF4</accession>
<dbReference type="PROSITE" id="PS50089">
    <property type="entry name" value="ZF_RING_2"/>
    <property type="match status" value="1"/>
</dbReference>
<dbReference type="GO" id="GO:0008270">
    <property type="term" value="F:zinc ion binding"/>
    <property type="evidence" value="ECO:0007669"/>
    <property type="project" value="UniProtKB-KW"/>
</dbReference>
<organism evidence="9 10">
    <name type="scientific">Phascolarctos cinereus</name>
    <name type="common">Koala</name>
    <dbReference type="NCBI Taxonomy" id="38626"/>
    <lineage>
        <taxon>Eukaryota</taxon>
        <taxon>Metazoa</taxon>
        <taxon>Chordata</taxon>
        <taxon>Craniata</taxon>
        <taxon>Vertebrata</taxon>
        <taxon>Euteleostomi</taxon>
        <taxon>Mammalia</taxon>
        <taxon>Metatheria</taxon>
        <taxon>Diprotodontia</taxon>
        <taxon>Phascolarctidae</taxon>
        <taxon>Phascolarctos</taxon>
    </lineage>
</organism>
<dbReference type="PROSITE" id="PS50119">
    <property type="entry name" value="ZF_BBOX"/>
    <property type="match status" value="1"/>
</dbReference>
<dbReference type="RefSeq" id="XP_020829846.1">
    <property type="nucleotide sequence ID" value="XM_020974187.1"/>
</dbReference>
<dbReference type="GeneID" id="110199382"/>
<feature type="coiled-coil region" evidence="5">
    <location>
        <begin position="142"/>
        <end position="214"/>
    </location>
</feature>
<dbReference type="PROSITE" id="PS00518">
    <property type="entry name" value="ZF_RING_1"/>
    <property type="match status" value="1"/>
</dbReference>
<feature type="region of interest" description="Disordered" evidence="6">
    <location>
        <begin position="256"/>
        <end position="304"/>
    </location>
</feature>
<gene>
    <name evidence="10" type="primary">TRIM40</name>
</gene>
<dbReference type="Pfam" id="PF13445">
    <property type="entry name" value="zf-RING_UBOX"/>
    <property type="match status" value="1"/>
</dbReference>
<proteinExistence type="predicted"/>
<name>A0A6P5JFF4_PHACI</name>
<evidence type="ECO:0000313" key="9">
    <source>
        <dbReference type="Proteomes" id="UP000515140"/>
    </source>
</evidence>
<evidence type="ECO:0000259" key="8">
    <source>
        <dbReference type="PROSITE" id="PS50119"/>
    </source>
</evidence>
<evidence type="ECO:0000259" key="7">
    <source>
        <dbReference type="PROSITE" id="PS50089"/>
    </source>
</evidence>
<dbReference type="InterPro" id="IPR000315">
    <property type="entry name" value="Znf_B-box"/>
</dbReference>
<dbReference type="InParanoid" id="A0A6P5JFF4"/>
<protein>
    <submittedName>
        <fullName evidence="10">Tripartite motif-containing protein 40</fullName>
    </submittedName>
</protein>
<dbReference type="FunCoup" id="A0A6P5JFF4">
    <property type="interactions" value="14"/>
</dbReference>
<evidence type="ECO:0000256" key="6">
    <source>
        <dbReference type="SAM" id="MobiDB-lite"/>
    </source>
</evidence>
<dbReference type="InterPro" id="IPR001841">
    <property type="entry name" value="Znf_RING"/>
</dbReference>
<dbReference type="CTD" id="135644"/>
<reference evidence="10" key="1">
    <citation type="submission" date="2025-08" db="UniProtKB">
        <authorList>
            <consortium name="RefSeq"/>
        </authorList>
    </citation>
    <scope>IDENTIFICATION</scope>
    <source>
        <tissue evidence="10">Spleen</tissue>
    </source>
</reference>
<feature type="domain" description="B box-type" evidence="8">
    <location>
        <begin position="71"/>
        <end position="107"/>
    </location>
</feature>
<keyword evidence="9" id="KW-1185">Reference proteome</keyword>
<evidence type="ECO:0000313" key="10">
    <source>
        <dbReference type="RefSeq" id="XP_020829846.1"/>
    </source>
</evidence>
<evidence type="ECO:0000256" key="2">
    <source>
        <dbReference type="ARBA" id="ARBA00022771"/>
    </source>
</evidence>
<dbReference type="SUPFAM" id="SSF57845">
    <property type="entry name" value="B-box zinc-binding domain"/>
    <property type="match status" value="1"/>
</dbReference>
<feature type="compositionally biased region" description="Polar residues" evidence="6">
    <location>
        <begin position="280"/>
        <end position="292"/>
    </location>
</feature>
<sequence>MDPQLASSPEKGLCPICQEHLREPVSTDCGHLFCQVCLIQQAIKASDGDILNCSVCRKPWSPSILGAGYSCEDHQKLVGWFCEEKHLFLCSHCRASPEHQTHHELSIDIAIIHYKERIHRKVRKLRKFLGEPRHLPEEKGKLQTLLKQIDSEKHRLKAVLEKQQTGEQLGSPLQRWLDRLNSISEEVKELHDKISEAETCLNDLITELEKTSKELNITLLKSVRDLLNRCVPGKLRYPEANSSVLEQKVGKLLQQTSSSVNAPTSELCDSPLSPPPSSSNQLPGQTDSSSVLASGPVPSSLPDS</sequence>
<dbReference type="Proteomes" id="UP000515140">
    <property type="component" value="Unplaced"/>
</dbReference>
<evidence type="ECO:0000256" key="1">
    <source>
        <dbReference type="ARBA" id="ARBA00022723"/>
    </source>
</evidence>
<dbReference type="InterPro" id="IPR013083">
    <property type="entry name" value="Znf_RING/FYVE/PHD"/>
</dbReference>
<keyword evidence="2 4" id="KW-0863">Zinc-finger</keyword>
<evidence type="ECO:0000256" key="4">
    <source>
        <dbReference type="PROSITE-ProRule" id="PRU00024"/>
    </source>
</evidence>
<dbReference type="InterPro" id="IPR027370">
    <property type="entry name" value="Znf-RING_euk"/>
</dbReference>
<keyword evidence="5" id="KW-0175">Coiled coil</keyword>
<dbReference type="PANTHER" id="PTHR24103">
    <property type="entry name" value="E3 UBIQUITIN-PROTEIN LIGASE TRIM"/>
    <property type="match status" value="1"/>
</dbReference>
<dbReference type="Gene3D" id="3.30.160.60">
    <property type="entry name" value="Classic Zinc Finger"/>
    <property type="match status" value="1"/>
</dbReference>
<dbReference type="KEGG" id="pcw:110199382"/>
<dbReference type="InterPro" id="IPR050143">
    <property type="entry name" value="TRIM/RBCC"/>
</dbReference>